<dbReference type="EMBL" id="WHUW01000111">
    <property type="protein sequence ID" value="KAF8423763.1"/>
    <property type="molecule type" value="Genomic_DNA"/>
</dbReference>
<organism evidence="1 2">
    <name type="scientific">Boletus edulis BED1</name>
    <dbReference type="NCBI Taxonomy" id="1328754"/>
    <lineage>
        <taxon>Eukaryota</taxon>
        <taxon>Fungi</taxon>
        <taxon>Dikarya</taxon>
        <taxon>Basidiomycota</taxon>
        <taxon>Agaricomycotina</taxon>
        <taxon>Agaricomycetes</taxon>
        <taxon>Agaricomycetidae</taxon>
        <taxon>Boletales</taxon>
        <taxon>Boletineae</taxon>
        <taxon>Boletaceae</taxon>
        <taxon>Boletoideae</taxon>
        <taxon>Boletus</taxon>
    </lineage>
</organism>
<protein>
    <submittedName>
        <fullName evidence="1">Uncharacterized protein</fullName>
    </submittedName>
</protein>
<name>A0AAD4BE12_BOLED</name>
<comment type="caution">
    <text evidence="1">The sequence shown here is derived from an EMBL/GenBank/DDBJ whole genome shotgun (WGS) entry which is preliminary data.</text>
</comment>
<evidence type="ECO:0000313" key="1">
    <source>
        <dbReference type="EMBL" id="KAF8423763.1"/>
    </source>
</evidence>
<sequence length="124" mass="13128">MSAVPHSIICETSNATVASICCTQLRLPVTTSITTMTIIPQSLPIPTGIPFTTCEWTASSNTTVLSEIESWLSCASTYANSTVNSACTVPIQSKVSYGIKIKDPVKCISMMVVVGLVVQMVLAI</sequence>
<dbReference type="Proteomes" id="UP001194468">
    <property type="component" value="Unassembled WGS sequence"/>
</dbReference>
<keyword evidence="2" id="KW-1185">Reference proteome</keyword>
<proteinExistence type="predicted"/>
<evidence type="ECO:0000313" key="2">
    <source>
        <dbReference type="Proteomes" id="UP001194468"/>
    </source>
</evidence>
<accession>A0AAD4BE12</accession>
<dbReference type="AlphaFoldDB" id="A0AAD4BE12"/>
<gene>
    <name evidence="1" type="ORF">L210DRAFT_2130933</name>
</gene>
<reference evidence="1" key="2">
    <citation type="journal article" date="2020" name="Nat. Commun.">
        <title>Large-scale genome sequencing of mycorrhizal fungi provides insights into the early evolution of symbiotic traits.</title>
        <authorList>
            <person name="Miyauchi S."/>
            <person name="Kiss E."/>
            <person name="Kuo A."/>
            <person name="Drula E."/>
            <person name="Kohler A."/>
            <person name="Sanchez-Garcia M."/>
            <person name="Morin E."/>
            <person name="Andreopoulos B."/>
            <person name="Barry K.W."/>
            <person name="Bonito G."/>
            <person name="Buee M."/>
            <person name="Carver A."/>
            <person name="Chen C."/>
            <person name="Cichocki N."/>
            <person name="Clum A."/>
            <person name="Culley D."/>
            <person name="Crous P.W."/>
            <person name="Fauchery L."/>
            <person name="Girlanda M."/>
            <person name="Hayes R.D."/>
            <person name="Keri Z."/>
            <person name="LaButti K."/>
            <person name="Lipzen A."/>
            <person name="Lombard V."/>
            <person name="Magnuson J."/>
            <person name="Maillard F."/>
            <person name="Murat C."/>
            <person name="Nolan M."/>
            <person name="Ohm R.A."/>
            <person name="Pangilinan J."/>
            <person name="Pereira M.F."/>
            <person name="Perotto S."/>
            <person name="Peter M."/>
            <person name="Pfister S."/>
            <person name="Riley R."/>
            <person name="Sitrit Y."/>
            <person name="Stielow J.B."/>
            <person name="Szollosi G."/>
            <person name="Zifcakova L."/>
            <person name="Stursova M."/>
            <person name="Spatafora J.W."/>
            <person name="Tedersoo L."/>
            <person name="Vaario L.M."/>
            <person name="Yamada A."/>
            <person name="Yan M."/>
            <person name="Wang P."/>
            <person name="Xu J."/>
            <person name="Bruns T."/>
            <person name="Baldrian P."/>
            <person name="Vilgalys R."/>
            <person name="Dunand C."/>
            <person name="Henrissat B."/>
            <person name="Grigoriev I.V."/>
            <person name="Hibbett D."/>
            <person name="Nagy L.G."/>
            <person name="Martin F.M."/>
        </authorList>
    </citation>
    <scope>NUCLEOTIDE SEQUENCE</scope>
    <source>
        <strain evidence="1">BED1</strain>
    </source>
</reference>
<reference evidence="1" key="1">
    <citation type="submission" date="2019-10" db="EMBL/GenBank/DDBJ databases">
        <authorList>
            <consortium name="DOE Joint Genome Institute"/>
            <person name="Kuo A."/>
            <person name="Miyauchi S."/>
            <person name="Kiss E."/>
            <person name="Drula E."/>
            <person name="Kohler A."/>
            <person name="Sanchez-Garcia M."/>
            <person name="Andreopoulos B."/>
            <person name="Barry K.W."/>
            <person name="Bonito G."/>
            <person name="Buee M."/>
            <person name="Carver A."/>
            <person name="Chen C."/>
            <person name="Cichocki N."/>
            <person name="Clum A."/>
            <person name="Culley D."/>
            <person name="Crous P.W."/>
            <person name="Fauchery L."/>
            <person name="Girlanda M."/>
            <person name="Hayes R."/>
            <person name="Keri Z."/>
            <person name="LaButti K."/>
            <person name="Lipzen A."/>
            <person name="Lombard V."/>
            <person name="Magnuson J."/>
            <person name="Maillard F."/>
            <person name="Morin E."/>
            <person name="Murat C."/>
            <person name="Nolan M."/>
            <person name="Ohm R."/>
            <person name="Pangilinan J."/>
            <person name="Pereira M."/>
            <person name="Perotto S."/>
            <person name="Peter M."/>
            <person name="Riley R."/>
            <person name="Sitrit Y."/>
            <person name="Stielow B."/>
            <person name="Szollosi G."/>
            <person name="Zifcakova L."/>
            <person name="Stursova M."/>
            <person name="Spatafora J.W."/>
            <person name="Tedersoo L."/>
            <person name="Vaario L.-M."/>
            <person name="Yamada A."/>
            <person name="Yan M."/>
            <person name="Wang P."/>
            <person name="Xu J."/>
            <person name="Bruns T."/>
            <person name="Baldrian P."/>
            <person name="Vilgalys R."/>
            <person name="Henrissat B."/>
            <person name="Grigoriev I.V."/>
            <person name="Hibbett D."/>
            <person name="Nagy L.G."/>
            <person name="Martin F.M."/>
        </authorList>
    </citation>
    <scope>NUCLEOTIDE SEQUENCE</scope>
    <source>
        <strain evidence="1">BED1</strain>
    </source>
</reference>